<protein>
    <submittedName>
        <fullName evidence="9">Transport system permease protein</fullName>
    </submittedName>
</protein>
<feature type="transmembrane region" description="Helical" evidence="8">
    <location>
        <begin position="219"/>
        <end position="241"/>
    </location>
</feature>
<dbReference type="Pfam" id="PF01032">
    <property type="entry name" value="FecCD"/>
    <property type="match status" value="1"/>
</dbReference>
<keyword evidence="3" id="KW-0813">Transport</keyword>
<dbReference type="InterPro" id="IPR037294">
    <property type="entry name" value="ABC_BtuC-like"/>
</dbReference>
<keyword evidence="10" id="KW-1185">Reference proteome</keyword>
<dbReference type="EMBL" id="CP001818">
    <property type="protein sequence ID" value="ACZ19741.1"/>
    <property type="molecule type" value="Genomic_DNA"/>
</dbReference>
<dbReference type="EnsemblBacteria" id="ACZ19741">
    <property type="protein sequence ID" value="ACZ19741"/>
    <property type="gene ID" value="Taci_1520"/>
</dbReference>
<dbReference type="GO" id="GO:0022857">
    <property type="term" value="F:transmembrane transporter activity"/>
    <property type="evidence" value="ECO:0007669"/>
    <property type="project" value="InterPro"/>
</dbReference>
<dbReference type="HOGENOM" id="CLU_013016_0_1_0"/>
<dbReference type="Proteomes" id="UP000002030">
    <property type="component" value="Chromosome"/>
</dbReference>
<dbReference type="SUPFAM" id="SSF81345">
    <property type="entry name" value="ABC transporter involved in vitamin B12 uptake, BtuC"/>
    <property type="match status" value="1"/>
</dbReference>
<feature type="transmembrane region" description="Helical" evidence="8">
    <location>
        <begin position="291"/>
        <end position="310"/>
    </location>
</feature>
<dbReference type="RefSeq" id="WP_012870250.1">
    <property type="nucleotide sequence ID" value="NC_013522.1"/>
</dbReference>
<dbReference type="PANTHER" id="PTHR30472:SF25">
    <property type="entry name" value="ABC TRANSPORTER PERMEASE PROTEIN MJ0876-RELATED"/>
    <property type="match status" value="1"/>
</dbReference>
<proteinExistence type="inferred from homology"/>
<feature type="transmembrane region" description="Helical" evidence="8">
    <location>
        <begin position="100"/>
        <end position="118"/>
    </location>
</feature>
<dbReference type="CDD" id="cd06550">
    <property type="entry name" value="TM_ABC_iron-siderophores_like"/>
    <property type="match status" value="1"/>
</dbReference>
<comment type="subcellular location">
    <subcellularLocation>
        <location evidence="1">Cell membrane</location>
        <topology evidence="1">Multi-pass membrane protein</topology>
    </subcellularLocation>
</comment>
<evidence type="ECO:0000256" key="8">
    <source>
        <dbReference type="SAM" id="Phobius"/>
    </source>
</evidence>
<dbReference type="eggNOG" id="COG0609">
    <property type="taxonomic scope" value="Bacteria"/>
</dbReference>
<feature type="transmembrane region" description="Helical" evidence="8">
    <location>
        <begin position="172"/>
        <end position="194"/>
    </location>
</feature>
<dbReference type="AlphaFoldDB" id="D1B6V0"/>
<dbReference type="KEGG" id="tai:Taci_1520"/>
<dbReference type="GO" id="GO:0005886">
    <property type="term" value="C:plasma membrane"/>
    <property type="evidence" value="ECO:0007669"/>
    <property type="project" value="UniProtKB-SubCell"/>
</dbReference>
<comment type="similarity">
    <text evidence="2">Belongs to the binding-protein-dependent transport system permease family. FecCD subfamily.</text>
</comment>
<organism evidence="9 10">
    <name type="scientific">Thermanaerovibrio acidaminovorans (strain ATCC 49978 / DSM 6589 / Su883)</name>
    <name type="common">Selenomonas acidaminovorans</name>
    <dbReference type="NCBI Taxonomy" id="525903"/>
    <lineage>
        <taxon>Bacteria</taxon>
        <taxon>Thermotogati</taxon>
        <taxon>Synergistota</taxon>
        <taxon>Synergistia</taxon>
        <taxon>Synergistales</taxon>
        <taxon>Synergistaceae</taxon>
        <taxon>Thermanaerovibrio</taxon>
    </lineage>
</organism>
<dbReference type="STRING" id="525903.Taci_1520"/>
<keyword evidence="4" id="KW-1003">Cell membrane</keyword>
<name>D1B6V0_THEAS</name>
<feature type="transmembrane region" description="Helical" evidence="8">
    <location>
        <begin position="48"/>
        <end position="67"/>
    </location>
</feature>
<dbReference type="OrthoDB" id="9811721at2"/>
<dbReference type="PANTHER" id="PTHR30472">
    <property type="entry name" value="FERRIC ENTEROBACTIN TRANSPORT SYSTEM PERMEASE PROTEIN"/>
    <property type="match status" value="1"/>
</dbReference>
<gene>
    <name evidence="9" type="ordered locus">Taci_1520</name>
</gene>
<dbReference type="Gene3D" id="1.10.3470.10">
    <property type="entry name" value="ABC transporter involved in vitamin B12 uptake, BtuC"/>
    <property type="match status" value="1"/>
</dbReference>
<keyword evidence="7 8" id="KW-0472">Membrane</keyword>
<evidence type="ECO:0000313" key="10">
    <source>
        <dbReference type="Proteomes" id="UP000002030"/>
    </source>
</evidence>
<evidence type="ECO:0000256" key="2">
    <source>
        <dbReference type="ARBA" id="ARBA00007935"/>
    </source>
</evidence>
<evidence type="ECO:0000256" key="7">
    <source>
        <dbReference type="ARBA" id="ARBA00023136"/>
    </source>
</evidence>
<dbReference type="InterPro" id="IPR000522">
    <property type="entry name" value="ABC_transptr_permease_BtuC"/>
</dbReference>
<evidence type="ECO:0000256" key="6">
    <source>
        <dbReference type="ARBA" id="ARBA00022989"/>
    </source>
</evidence>
<evidence type="ECO:0000256" key="4">
    <source>
        <dbReference type="ARBA" id="ARBA00022475"/>
    </source>
</evidence>
<evidence type="ECO:0000256" key="1">
    <source>
        <dbReference type="ARBA" id="ARBA00004651"/>
    </source>
</evidence>
<keyword evidence="6 8" id="KW-1133">Transmembrane helix</keyword>
<keyword evidence="5 8" id="KW-0812">Transmembrane</keyword>
<evidence type="ECO:0000313" key="9">
    <source>
        <dbReference type="EMBL" id="ACZ19741.1"/>
    </source>
</evidence>
<evidence type="ECO:0000256" key="5">
    <source>
        <dbReference type="ARBA" id="ARBA00022692"/>
    </source>
</evidence>
<evidence type="ECO:0000256" key="3">
    <source>
        <dbReference type="ARBA" id="ARBA00022448"/>
    </source>
</evidence>
<sequence>MRRPLALLGLLSLLALLTLPFVGPMRIAPSEALGNRVFTTMRVPRVLLGYSTGATLGLCGAVFQVLLRNHLASPDVMGVSSGAALGAVAAIRLGLSPVGIGAFLGSSLAIGLILTAGAQTARRGGGSQGLLLAGVASSFLFGSLNMVIQYGGGFGDSFRMLRWAMGGIQVVGYQQLVPSLGALGVTVGCCLAFLKEIRLIRCGTLFARSRGVPVDRVRWILFGLISMAVAASVSLCGPIGFVGLFGPHMARMLGVKGEGGGLWGSAMVGGLILSGCDALARTLWAPSEIPVGIITSGAGALFFLWLMLFGSERQV</sequence>
<reference evidence="9 10" key="1">
    <citation type="journal article" date="2009" name="Stand. Genomic Sci.">
        <title>Complete genome sequence of Thermanaerovibrio acidaminovorans type strain (Su883).</title>
        <authorList>
            <person name="Chovatia M."/>
            <person name="Sikorski J."/>
            <person name="Schroder M."/>
            <person name="Lapidus A."/>
            <person name="Nolan M."/>
            <person name="Tice H."/>
            <person name="Glavina Del Rio T."/>
            <person name="Copeland A."/>
            <person name="Cheng J.F."/>
            <person name="Lucas S."/>
            <person name="Chen F."/>
            <person name="Bruce D."/>
            <person name="Goodwin L."/>
            <person name="Pitluck S."/>
            <person name="Ivanova N."/>
            <person name="Mavromatis K."/>
            <person name="Ovchinnikova G."/>
            <person name="Pati A."/>
            <person name="Chen A."/>
            <person name="Palaniappan K."/>
            <person name="Land M."/>
            <person name="Hauser L."/>
            <person name="Chang Y.J."/>
            <person name="Jeffries C.D."/>
            <person name="Chain P."/>
            <person name="Saunders E."/>
            <person name="Detter J.C."/>
            <person name="Brettin T."/>
            <person name="Rohde M."/>
            <person name="Goker M."/>
            <person name="Spring S."/>
            <person name="Bristow J."/>
            <person name="Markowitz V."/>
            <person name="Hugenholtz P."/>
            <person name="Kyrpides N.C."/>
            <person name="Klenk H.P."/>
            <person name="Eisen J.A."/>
        </authorList>
    </citation>
    <scope>NUCLEOTIDE SEQUENCE [LARGE SCALE GENOMIC DNA]</scope>
    <source>
        <strain evidence="10">ATCC 49978 / DSM 6589 / Su883</strain>
    </source>
</reference>
<accession>D1B6V0</accession>
<feature type="transmembrane region" description="Helical" evidence="8">
    <location>
        <begin position="130"/>
        <end position="152"/>
    </location>
</feature>